<feature type="compositionally biased region" description="Pro residues" evidence="1">
    <location>
        <begin position="12"/>
        <end position="24"/>
    </location>
</feature>
<organism evidence="3 4">
    <name type="scientific">Candidatus Yanofskybacteria bacterium RIFCSPLOWO2_01_FULL_43_22</name>
    <dbReference type="NCBI Taxonomy" id="1802695"/>
    <lineage>
        <taxon>Bacteria</taxon>
        <taxon>Candidatus Yanofskyibacteriota</taxon>
    </lineage>
</organism>
<feature type="compositionally biased region" description="Low complexity" evidence="1">
    <location>
        <begin position="25"/>
        <end position="41"/>
    </location>
</feature>
<keyword evidence="2" id="KW-0812">Transmembrane</keyword>
<dbReference type="AlphaFoldDB" id="A0A1F8GFN3"/>
<dbReference type="Proteomes" id="UP000178911">
    <property type="component" value="Unassembled WGS sequence"/>
</dbReference>
<name>A0A1F8GFN3_9BACT</name>
<evidence type="ECO:0000313" key="4">
    <source>
        <dbReference type="Proteomes" id="UP000178911"/>
    </source>
</evidence>
<evidence type="ECO:0000256" key="1">
    <source>
        <dbReference type="SAM" id="MobiDB-lite"/>
    </source>
</evidence>
<feature type="region of interest" description="Disordered" evidence="1">
    <location>
        <begin position="1"/>
        <end position="41"/>
    </location>
</feature>
<proteinExistence type="predicted"/>
<dbReference type="EMBL" id="MGKJ01000014">
    <property type="protein sequence ID" value="OGN23870.1"/>
    <property type="molecule type" value="Genomic_DNA"/>
</dbReference>
<gene>
    <name evidence="3" type="ORF">A3A13_02150</name>
</gene>
<feature type="compositionally biased region" description="Low complexity" evidence="1">
    <location>
        <begin position="98"/>
        <end position="109"/>
    </location>
</feature>
<dbReference type="STRING" id="1802695.A3A13_02150"/>
<protein>
    <submittedName>
        <fullName evidence="3">Uncharacterized protein</fullName>
    </submittedName>
</protein>
<feature type="compositionally biased region" description="Pro residues" evidence="1">
    <location>
        <begin position="114"/>
        <end position="124"/>
    </location>
</feature>
<feature type="compositionally biased region" description="Low complexity" evidence="1">
    <location>
        <begin position="1"/>
        <end position="11"/>
    </location>
</feature>
<comment type="caution">
    <text evidence="3">The sequence shown here is derived from an EMBL/GenBank/DDBJ whole genome shotgun (WGS) entry which is preliminary data.</text>
</comment>
<reference evidence="3 4" key="1">
    <citation type="journal article" date="2016" name="Nat. Commun.">
        <title>Thousands of microbial genomes shed light on interconnected biogeochemical processes in an aquifer system.</title>
        <authorList>
            <person name="Anantharaman K."/>
            <person name="Brown C.T."/>
            <person name="Hug L.A."/>
            <person name="Sharon I."/>
            <person name="Castelle C.J."/>
            <person name="Probst A.J."/>
            <person name="Thomas B.C."/>
            <person name="Singh A."/>
            <person name="Wilkins M.J."/>
            <person name="Karaoz U."/>
            <person name="Brodie E.L."/>
            <person name="Williams K.H."/>
            <person name="Hubbard S.S."/>
            <person name="Banfield J.F."/>
        </authorList>
    </citation>
    <scope>NUCLEOTIDE SEQUENCE [LARGE SCALE GENOMIC DNA]</scope>
</reference>
<keyword evidence="2" id="KW-1133">Transmembrane helix</keyword>
<evidence type="ECO:0000256" key="2">
    <source>
        <dbReference type="SAM" id="Phobius"/>
    </source>
</evidence>
<keyword evidence="2" id="KW-0472">Membrane</keyword>
<accession>A0A1F8GFN3</accession>
<sequence length="155" mass="16233">MPRTPTVVAPATPVPAPTPPPAPVVSPTTLSPVTRRPRPARTVPPARMAYVRHATAGDSDDRIIANALSVFYKVMAWAGGVAILILILFGGFKLGRATAPSSNSSAPTNVNQPAPTPAPAPAPAPGWQSRGFPTRDDCEYHFVVVLHEAPGSRCQ</sequence>
<feature type="transmembrane region" description="Helical" evidence="2">
    <location>
        <begin position="74"/>
        <end position="92"/>
    </location>
</feature>
<feature type="region of interest" description="Disordered" evidence="1">
    <location>
        <begin position="98"/>
        <end position="130"/>
    </location>
</feature>
<evidence type="ECO:0000313" key="3">
    <source>
        <dbReference type="EMBL" id="OGN23870.1"/>
    </source>
</evidence>